<evidence type="ECO:0000313" key="2">
    <source>
        <dbReference type="EMBL" id="MBO1903126.1"/>
    </source>
</evidence>
<dbReference type="AlphaFoldDB" id="A0A939MR93"/>
<evidence type="ECO:0000256" key="1">
    <source>
        <dbReference type="SAM" id="Phobius"/>
    </source>
</evidence>
<feature type="transmembrane region" description="Helical" evidence="1">
    <location>
        <begin position="95"/>
        <end position="112"/>
    </location>
</feature>
<dbReference type="Proteomes" id="UP000664382">
    <property type="component" value="Unassembled WGS sequence"/>
</dbReference>
<proteinExistence type="predicted"/>
<comment type="caution">
    <text evidence="2">The sequence shown here is derived from an EMBL/GenBank/DDBJ whole genome shotgun (WGS) entry which is preliminary data.</text>
</comment>
<dbReference type="RefSeq" id="WP_208098874.1">
    <property type="nucleotide sequence ID" value="NZ_JAGDYM010000017.1"/>
</dbReference>
<keyword evidence="1" id="KW-1133">Transmembrane helix</keyword>
<sequence length="128" mass="14276">MSDACRAPSYPPARSTSTSRVYRVFQANFSPRYHYELEVEYPGAAGQLLIGKVKIDNAPVIARTEPFDGTVWVSQLDPRDISVEPTGRKVRSFRLVILTGLCLAAGFALLIYDGIEYVSTWFEQNVVS</sequence>
<keyword evidence="1" id="KW-0472">Membrane</keyword>
<evidence type="ECO:0000313" key="3">
    <source>
        <dbReference type="Proteomes" id="UP000664382"/>
    </source>
</evidence>
<name>A0A939MR93_9MICO</name>
<accession>A0A939MR93</accession>
<gene>
    <name evidence="2" type="ORF">J4H92_14370</name>
</gene>
<reference evidence="2" key="1">
    <citation type="submission" date="2021-03" db="EMBL/GenBank/DDBJ databases">
        <title>Leucobacter chromiisoli sp. nov., isolated from chromium-containing soil of chemical plant.</title>
        <authorList>
            <person name="Xu Z."/>
        </authorList>
    </citation>
    <scope>NUCLEOTIDE SEQUENCE</scope>
    <source>
        <strain evidence="2">S27</strain>
    </source>
</reference>
<keyword evidence="3" id="KW-1185">Reference proteome</keyword>
<protein>
    <submittedName>
        <fullName evidence="2">Uncharacterized protein</fullName>
    </submittedName>
</protein>
<keyword evidence="1" id="KW-0812">Transmembrane</keyword>
<dbReference type="EMBL" id="JAGDYM010000017">
    <property type="protein sequence ID" value="MBO1903126.1"/>
    <property type="molecule type" value="Genomic_DNA"/>
</dbReference>
<organism evidence="2 3">
    <name type="scientific">Leucobacter weissii</name>
    <dbReference type="NCBI Taxonomy" id="1983706"/>
    <lineage>
        <taxon>Bacteria</taxon>
        <taxon>Bacillati</taxon>
        <taxon>Actinomycetota</taxon>
        <taxon>Actinomycetes</taxon>
        <taxon>Micrococcales</taxon>
        <taxon>Microbacteriaceae</taxon>
        <taxon>Leucobacter</taxon>
    </lineage>
</organism>